<sequence length="281" mass="32463">MRVSGLNYVRARSLLSSLFNKSASTPESNATKLSKQQQEKLRDVLSGLRTDSPRSKPRGEVSSDVADDILDYQIDIDSIRARGFLKYRYNYKPAANVRDTVLETAKKLLPVKEEGSSDITKTCLSDNTLKAKIIMTLSGKINHWPTNARLMHIKTVQDLIDFYEEPVENITAYTKLVRQETKPPNIHMLEHARRFHPEDNEAWHGGITAFPGSGGQVISLRNKRLLRQFKPKSNWFDYEDQSFDYTRPDKDMPWDSEIAKRMDSHPEKRYDLKTKQFIRSK</sequence>
<keyword evidence="4" id="KW-0496">Mitochondrion</keyword>
<name>A0AA36H9Z2_CYLNA</name>
<dbReference type="GO" id="GO:0005762">
    <property type="term" value="C:mitochondrial large ribosomal subunit"/>
    <property type="evidence" value="ECO:0007669"/>
    <property type="project" value="TreeGrafter"/>
</dbReference>
<protein>
    <recommendedName>
        <fullName evidence="6">Large ribosomal subunit protein mL50</fullName>
    </recommendedName>
    <alternativeName>
        <fullName evidence="7">39S ribosomal protein L50, mitochondrial</fullName>
    </alternativeName>
</protein>
<dbReference type="Pfam" id="PF10501">
    <property type="entry name" value="Ribosomal_L50"/>
    <property type="match status" value="1"/>
</dbReference>
<dbReference type="PANTHER" id="PTHR31542:SF1">
    <property type="entry name" value="LARGE RIBOSOMAL SUBUNIT PROTEIN ML50"/>
    <property type="match status" value="1"/>
</dbReference>
<proteinExistence type="inferred from homology"/>
<reference evidence="8" key="1">
    <citation type="submission" date="2023-07" db="EMBL/GenBank/DDBJ databases">
        <authorList>
            <consortium name="CYATHOMIX"/>
        </authorList>
    </citation>
    <scope>NUCLEOTIDE SEQUENCE</scope>
    <source>
        <strain evidence="8">N/A</strain>
    </source>
</reference>
<evidence type="ECO:0000256" key="3">
    <source>
        <dbReference type="ARBA" id="ARBA00022980"/>
    </source>
</evidence>
<dbReference type="PANTHER" id="PTHR31542">
    <property type="entry name" value="39A RIBOSOMAL PROTEIN L50, MITOCHONDRIAL"/>
    <property type="match status" value="1"/>
</dbReference>
<evidence type="ECO:0000313" key="9">
    <source>
        <dbReference type="Proteomes" id="UP001176961"/>
    </source>
</evidence>
<keyword evidence="3" id="KW-0689">Ribosomal protein</keyword>
<keyword evidence="5" id="KW-0687">Ribonucleoprotein</keyword>
<comment type="subcellular location">
    <subcellularLocation>
        <location evidence="1">Mitochondrion</location>
    </subcellularLocation>
</comment>
<evidence type="ECO:0000256" key="6">
    <source>
        <dbReference type="ARBA" id="ARBA00035183"/>
    </source>
</evidence>
<organism evidence="8 9">
    <name type="scientific">Cylicocyclus nassatus</name>
    <name type="common">Nematode worm</name>
    <dbReference type="NCBI Taxonomy" id="53992"/>
    <lineage>
        <taxon>Eukaryota</taxon>
        <taxon>Metazoa</taxon>
        <taxon>Ecdysozoa</taxon>
        <taxon>Nematoda</taxon>
        <taxon>Chromadorea</taxon>
        <taxon>Rhabditida</taxon>
        <taxon>Rhabditina</taxon>
        <taxon>Rhabditomorpha</taxon>
        <taxon>Strongyloidea</taxon>
        <taxon>Strongylidae</taxon>
        <taxon>Cylicocyclus</taxon>
    </lineage>
</organism>
<evidence type="ECO:0000256" key="5">
    <source>
        <dbReference type="ARBA" id="ARBA00023274"/>
    </source>
</evidence>
<evidence type="ECO:0000256" key="7">
    <source>
        <dbReference type="ARBA" id="ARBA00035398"/>
    </source>
</evidence>
<evidence type="ECO:0000256" key="4">
    <source>
        <dbReference type="ARBA" id="ARBA00023128"/>
    </source>
</evidence>
<comment type="caution">
    <text evidence="8">The sequence shown here is derived from an EMBL/GenBank/DDBJ whole genome shotgun (WGS) entry which is preliminary data.</text>
</comment>
<gene>
    <name evidence="8" type="ORF">CYNAS_LOCUS18171</name>
</gene>
<evidence type="ECO:0000313" key="8">
    <source>
        <dbReference type="EMBL" id="CAJ0606188.1"/>
    </source>
</evidence>
<evidence type="ECO:0000256" key="1">
    <source>
        <dbReference type="ARBA" id="ARBA00004173"/>
    </source>
</evidence>
<evidence type="ECO:0000256" key="2">
    <source>
        <dbReference type="ARBA" id="ARBA00008860"/>
    </source>
</evidence>
<dbReference type="InterPro" id="IPR018305">
    <property type="entry name" value="Ribosomal_m50"/>
</dbReference>
<accession>A0AA36H9Z2</accession>
<dbReference type="AlphaFoldDB" id="A0AA36H9Z2"/>
<keyword evidence="9" id="KW-1185">Reference proteome</keyword>
<dbReference type="Proteomes" id="UP001176961">
    <property type="component" value="Unassembled WGS sequence"/>
</dbReference>
<comment type="similarity">
    <text evidence="2">Belongs to the mitochondrion-specific ribosomal protein mL50 family.</text>
</comment>
<dbReference type="EMBL" id="CATQJL010000316">
    <property type="protein sequence ID" value="CAJ0606188.1"/>
    <property type="molecule type" value="Genomic_DNA"/>
</dbReference>